<name>C9KMR8_9FIRM</name>
<dbReference type="Pfam" id="PF00436">
    <property type="entry name" value="SSB"/>
    <property type="match status" value="1"/>
</dbReference>
<dbReference type="GO" id="GO:0006310">
    <property type="term" value="P:DNA recombination"/>
    <property type="evidence" value="ECO:0007669"/>
    <property type="project" value="UniProtKB-UniRule"/>
</dbReference>
<comment type="subunit">
    <text evidence="2">Homotetramer.</text>
</comment>
<dbReference type="EMBL" id="ABWK02000016">
    <property type="protein sequence ID" value="EEX68797.1"/>
    <property type="molecule type" value="Genomic_DNA"/>
</dbReference>
<dbReference type="GO" id="GO:0009295">
    <property type="term" value="C:nucleoid"/>
    <property type="evidence" value="ECO:0007669"/>
    <property type="project" value="TreeGrafter"/>
</dbReference>
<organism evidence="5 6">
    <name type="scientific">Mitsuokella multacida DSM 20544</name>
    <dbReference type="NCBI Taxonomy" id="500635"/>
    <lineage>
        <taxon>Bacteria</taxon>
        <taxon>Bacillati</taxon>
        <taxon>Bacillota</taxon>
        <taxon>Negativicutes</taxon>
        <taxon>Selenomonadales</taxon>
        <taxon>Selenomonadaceae</taxon>
        <taxon>Mitsuokella</taxon>
    </lineage>
</organism>
<dbReference type="GO" id="GO:0006281">
    <property type="term" value="P:DNA repair"/>
    <property type="evidence" value="ECO:0007669"/>
    <property type="project" value="UniProtKB-UniRule"/>
</dbReference>
<dbReference type="NCBIfam" id="TIGR00621">
    <property type="entry name" value="ssb"/>
    <property type="match status" value="1"/>
</dbReference>
<protein>
    <recommendedName>
        <fullName evidence="2 3">Single-stranded DNA-binding protein</fullName>
        <shortName evidence="2">SSB</shortName>
    </recommendedName>
</protein>
<dbReference type="Proteomes" id="UP000003671">
    <property type="component" value="Unassembled WGS sequence"/>
</dbReference>
<dbReference type="PANTHER" id="PTHR10302">
    <property type="entry name" value="SINGLE-STRANDED DNA-BINDING PROTEIN"/>
    <property type="match status" value="1"/>
</dbReference>
<proteinExistence type="inferred from homology"/>
<keyword evidence="2" id="KW-0233">DNA recombination</keyword>
<evidence type="ECO:0000313" key="6">
    <source>
        <dbReference type="Proteomes" id="UP000003671"/>
    </source>
</evidence>
<comment type="function">
    <text evidence="2">Plays an important role in DNA replication, recombination and repair. Binds to ssDNA and to an array of partner proteins to recruit them to their sites of action during DNA metabolism.</text>
</comment>
<dbReference type="HOGENOM" id="CLU_078758_6_0_9"/>
<evidence type="ECO:0000256" key="1">
    <source>
        <dbReference type="ARBA" id="ARBA00023125"/>
    </source>
</evidence>
<dbReference type="eggNOG" id="COG0629">
    <property type="taxonomic scope" value="Bacteria"/>
</dbReference>
<dbReference type="AlphaFoldDB" id="C9KMR8"/>
<feature type="short sequence motif" description="Important for interaction with partner proteins" evidence="2">
    <location>
        <begin position="156"/>
        <end position="161"/>
    </location>
</feature>
<dbReference type="CDD" id="cd04496">
    <property type="entry name" value="SSB_OBF"/>
    <property type="match status" value="1"/>
</dbReference>
<evidence type="ECO:0000256" key="2">
    <source>
        <dbReference type="HAMAP-Rule" id="MF_00984"/>
    </source>
</evidence>
<dbReference type="GO" id="GO:0003697">
    <property type="term" value="F:single-stranded DNA binding"/>
    <property type="evidence" value="ECO:0007669"/>
    <property type="project" value="UniProtKB-UniRule"/>
</dbReference>
<dbReference type="InterPro" id="IPR011344">
    <property type="entry name" value="ssDNA-bd"/>
</dbReference>
<sequence>MGVREAYLMNKAILIGRLTRDPEVRYTQSGVAVCTFTLAVDRRFARRDANDGQPTADFIPIVAWRKLAEICGNNLIKGRRISVEGRIQVRSYEAQDGSKRYVTEIVADEIEFLDSRSSVQHEGGFGAGAGAGAPAPQPQPQSKPADAGSFGPSIPDEEIPF</sequence>
<evidence type="ECO:0000313" key="5">
    <source>
        <dbReference type="EMBL" id="EEX68797.1"/>
    </source>
</evidence>
<dbReference type="HAMAP" id="MF_00984">
    <property type="entry name" value="SSB"/>
    <property type="match status" value="1"/>
</dbReference>
<comment type="caution">
    <text evidence="2">Lacks conserved residue(s) required for the propagation of feature annotation.</text>
</comment>
<dbReference type="PATRIC" id="fig|500635.8.peg.1239"/>
<dbReference type="SUPFAM" id="SSF50249">
    <property type="entry name" value="Nucleic acid-binding proteins"/>
    <property type="match status" value="1"/>
</dbReference>
<keyword evidence="1 2" id="KW-0238">DNA-binding</keyword>
<dbReference type="InterPro" id="IPR012340">
    <property type="entry name" value="NA-bd_OB-fold"/>
</dbReference>
<dbReference type="GO" id="GO:0006260">
    <property type="term" value="P:DNA replication"/>
    <property type="evidence" value="ECO:0007669"/>
    <property type="project" value="UniProtKB-UniRule"/>
</dbReference>
<evidence type="ECO:0000256" key="4">
    <source>
        <dbReference type="SAM" id="MobiDB-lite"/>
    </source>
</evidence>
<dbReference type="InterPro" id="IPR000424">
    <property type="entry name" value="Primosome_PriB/ssb"/>
</dbReference>
<keyword evidence="2" id="KW-0234">DNA repair</keyword>
<feature type="region of interest" description="Disordered" evidence="4">
    <location>
        <begin position="121"/>
        <end position="161"/>
    </location>
</feature>
<reference evidence="5" key="1">
    <citation type="submission" date="2009-09" db="EMBL/GenBank/DDBJ databases">
        <authorList>
            <person name="Weinstock G."/>
            <person name="Sodergren E."/>
            <person name="Clifton S."/>
            <person name="Fulton L."/>
            <person name="Fulton B."/>
            <person name="Courtney L."/>
            <person name="Fronick C."/>
            <person name="Harrison M."/>
            <person name="Strong C."/>
            <person name="Farmer C."/>
            <person name="Delahaunty K."/>
            <person name="Markovic C."/>
            <person name="Hall O."/>
            <person name="Minx P."/>
            <person name="Tomlinson C."/>
            <person name="Mitreva M."/>
            <person name="Nelson J."/>
            <person name="Hou S."/>
            <person name="Wollam A."/>
            <person name="Pepin K.H."/>
            <person name="Johnson M."/>
            <person name="Bhonagiri V."/>
            <person name="Nash W.E."/>
            <person name="Warren W."/>
            <person name="Chinwalla A."/>
            <person name="Mardis E.R."/>
            <person name="Wilson R.K."/>
        </authorList>
    </citation>
    <scope>NUCLEOTIDE SEQUENCE [LARGE SCALE GENOMIC DNA]</scope>
    <source>
        <strain evidence="5">DSM 20544</strain>
    </source>
</reference>
<comment type="caution">
    <text evidence="5">The sequence shown here is derived from an EMBL/GenBank/DDBJ whole genome shotgun (WGS) entry which is preliminary data.</text>
</comment>
<dbReference type="PANTHER" id="PTHR10302:SF27">
    <property type="entry name" value="SINGLE-STRANDED DNA-BINDING PROTEIN"/>
    <property type="match status" value="1"/>
</dbReference>
<evidence type="ECO:0000256" key="3">
    <source>
        <dbReference type="PIRNR" id="PIRNR002070"/>
    </source>
</evidence>
<dbReference type="PIRSF" id="PIRSF002070">
    <property type="entry name" value="SSB"/>
    <property type="match status" value="1"/>
</dbReference>
<accession>C9KMR8</accession>
<dbReference type="STRING" id="500635.MITSMUL_04510"/>
<dbReference type="Gene3D" id="2.40.50.140">
    <property type="entry name" value="Nucleic acid-binding proteins"/>
    <property type="match status" value="1"/>
</dbReference>
<keyword evidence="6" id="KW-1185">Reference proteome</keyword>
<gene>
    <name evidence="5" type="ORF">MITSMUL_04510</name>
</gene>
<dbReference type="PROSITE" id="PS50935">
    <property type="entry name" value="SSB"/>
    <property type="match status" value="1"/>
</dbReference>
<keyword evidence="2" id="KW-0235">DNA replication</keyword>
<keyword evidence="2" id="KW-0227">DNA damage</keyword>